<dbReference type="Pfam" id="PF12706">
    <property type="entry name" value="Lactamase_B_2"/>
    <property type="match status" value="1"/>
</dbReference>
<dbReference type="Gene3D" id="3.60.15.10">
    <property type="entry name" value="Ribonuclease Z/Hydroxyacylglutathione hydrolase-like"/>
    <property type="match status" value="1"/>
</dbReference>
<dbReference type="SUPFAM" id="SSF56281">
    <property type="entry name" value="Metallo-hydrolase/oxidoreductase"/>
    <property type="match status" value="1"/>
</dbReference>
<dbReference type="InterPro" id="IPR001279">
    <property type="entry name" value="Metallo-B-lactamas"/>
</dbReference>
<protein>
    <submittedName>
        <fullName evidence="2">Uncharacterized protein</fullName>
    </submittedName>
</protein>
<name>A0A7R8WJH3_9CRUS</name>
<reference evidence="2" key="1">
    <citation type="submission" date="2020-11" db="EMBL/GenBank/DDBJ databases">
        <authorList>
            <person name="Tran Van P."/>
        </authorList>
    </citation>
    <scope>NUCLEOTIDE SEQUENCE</scope>
</reference>
<evidence type="ECO:0000313" key="2">
    <source>
        <dbReference type="EMBL" id="CAD7229807.1"/>
    </source>
</evidence>
<dbReference type="GO" id="GO:0005634">
    <property type="term" value="C:nucleus"/>
    <property type="evidence" value="ECO:0007669"/>
    <property type="project" value="TreeGrafter"/>
</dbReference>
<sequence length="372" mass="41347">MLSLLVHPTEVVGVPKPGRKLVFLGDSCDTSLIESQCQGADLVVHETTMENAMQDLAFRSGHSTPAMAAKFARDVGARVLAITHFSPRYKPFDWKGESLDSEPESETHSQKTRRWSEPPPILIVMKKEERQKSPHRLQQFLSKKVRLNPSQSREKKASEPLNRSILKKPQLGVSAGRETLKHTRFKPRTSSEAINNTLASSAIISPPPASENDEPSTTDGVASVTNSEASSLTMISKTPGTLQEESHRPPHQSHHHNRIPLCAALDLPHAVGKVIYVLTPSAESDGRLEMRSFKIVADRFGHQCLKANRYRGGTDSSQALNACRFTCSHGNHPGFLKGRSRTFRERTIFQNLTSILTFWMKKCSQQINLNSS</sequence>
<dbReference type="PANTHER" id="PTHR46018">
    <property type="entry name" value="ZINC PHOSPHODIESTERASE ELAC PROTEIN 1"/>
    <property type="match status" value="1"/>
</dbReference>
<feature type="region of interest" description="Disordered" evidence="1">
    <location>
        <begin position="199"/>
        <end position="231"/>
    </location>
</feature>
<dbReference type="EMBL" id="OB662294">
    <property type="protein sequence ID" value="CAD7229807.1"/>
    <property type="molecule type" value="Genomic_DNA"/>
</dbReference>
<feature type="region of interest" description="Disordered" evidence="1">
    <location>
        <begin position="93"/>
        <end position="120"/>
    </location>
</feature>
<dbReference type="OrthoDB" id="527344at2759"/>
<dbReference type="InterPro" id="IPR036866">
    <property type="entry name" value="RibonucZ/Hydroxyglut_hydro"/>
</dbReference>
<dbReference type="PANTHER" id="PTHR46018:SF2">
    <property type="entry name" value="ZINC PHOSPHODIESTERASE ELAC PROTEIN 1"/>
    <property type="match status" value="1"/>
</dbReference>
<accession>A0A7R8WJH3</accession>
<evidence type="ECO:0000256" key="1">
    <source>
        <dbReference type="SAM" id="MobiDB-lite"/>
    </source>
</evidence>
<gene>
    <name evidence="2" type="ORF">CTOB1V02_LOCUS7673</name>
</gene>
<organism evidence="2">
    <name type="scientific">Cyprideis torosa</name>
    <dbReference type="NCBI Taxonomy" id="163714"/>
    <lineage>
        <taxon>Eukaryota</taxon>
        <taxon>Metazoa</taxon>
        <taxon>Ecdysozoa</taxon>
        <taxon>Arthropoda</taxon>
        <taxon>Crustacea</taxon>
        <taxon>Oligostraca</taxon>
        <taxon>Ostracoda</taxon>
        <taxon>Podocopa</taxon>
        <taxon>Podocopida</taxon>
        <taxon>Cytherocopina</taxon>
        <taxon>Cytheroidea</taxon>
        <taxon>Cytherideidae</taxon>
        <taxon>Cyprideis</taxon>
    </lineage>
</organism>
<feature type="compositionally biased region" description="Polar residues" evidence="1">
    <location>
        <begin position="217"/>
        <end position="231"/>
    </location>
</feature>
<dbReference type="AlphaFoldDB" id="A0A7R8WJH3"/>
<proteinExistence type="predicted"/>
<feature type="region of interest" description="Disordered" evidence="1">
    <location>
        <begin position="142"/>
        <end position="161"/>
    </location>
</feature>
<dbReference type="GO" id="GO:0042781">
    <property type="term" value="F:3'-tRNA processing endoribonuclease activity"/>
    <property type="evidence" value="ECO:0007669"/>
    <property type="project" value="TreeGrafter"/>
</dbReference>